<evidence type="ECO:0000313" key="4">
    <source>
        <dbReference type="Proteomes" id="UP000015105"/>
    </source>
</evidence>
<dbReference type="EnsemblPlants" id="AET3Gv20783900.12">
    <property type="protein sequence ID" value="AET3Gv20783900.12"/>
    <property type="gene ID" value="AET3Gv20783900"/>
</dbReference>
<comment type="similarity">
    <text evidence="1">Belongs to the Mo25 family.</text>
</comment>
<sequence length="176" mass="19822">KESEGLKRKSYTLPRKDRDRPIPRQTIPFRCRRGDDRATELSFLFRMASTAGVVLSIKDSFLALPTKTGDRALEEVEKNISSLRQVLSGDGEAGANQEQVLQIALEICKEGVLSLFVQNLPSLGWGVCRLSTKCVHLCFFIYYYLRPILIDAQTDVSRWGRASITQVLNSLALNCR</sequence>
<reference evidence="3" key="3">
    <citation type="journal article" date="2017" name="Nature">
        <title>Genome sequence of the progenitor of the wheat D genome Aegilops tauschii.</title>
        <authorList>
            <person name="Luo M.C."/>
            <person name="Gu Y.Q."/>
            <person name="Puiu D."/>
            <person name="Wang H."/>
            <person name="Twardziok S.O."/>
            <person name="Deal K.R."/>
            <person name="Huo N."/>
            <person name="Zhu T."/>
            <person name="Wang L."/>
            <person name="Wang Y."/>
            <person name="McGuire P.E."/>
            <person name="Liu S."/>
            <person name="Long H."/>
            <person name="Ramasamy R.K."/>
            <person name="Rodriguez J.C."/>
            <person name="Van S.L."/>
            <person name="Yuan L."/>
            <person name="Wang Z."/>
            <person name="Xia Z."/>
            <person name="Xiao L."/>
            <person name="Anderson O.D."/>
            <person name="Ouyang S."/>
            <person name="Liang Y."/>
            <person name="Zimin A.V."/>
            <person name="Pertea G."/>
            <person name="Qi P."/>
            <person name="Bennetzen J.L."/>
            <person name="Dai X."/>
            <person name="Dawson M.W."/>
            <person name="Muller H.G."/>
            <person name="Kugler K."/>
            <person name="Rivarola-Duarte L."/>
            <person name="Spannagl M."/>
            <person name="Mayer K.F.X."/>
            <person name="Lu F.H."/>
            <person name="Bevan M.W."/>
            <person name="Leroy P."/>
            <person name="Li P."/>
            <person name="You F.M."/>
            <person name="Sun Q."/>
            <person name="Liu Z."/>
            <person name="Lyons E."/>
            <person name="Wicker T."/>
            <person name="Salzberg S.L."/>
            <person name="Devos K.M."/>
            <person name="Dvorak J."/>
        </authorList>
    </citation>
    <scope>NUCLEOTIDE SEQUENCE [LARGE SCALE GENOMIC DNA]</scope>
    <source>
        <strain evidence="3">cv. AL8/78</strain>
    </source>
</reference>
<dbReference type="GO" id="GO:0043539">
    <property type="term" value="F:protein serine/threonine kinase activator activity"/>
    <property type="evidence" value="ECO:0007669"/>
    <property type="project" value="TreeGrafter"/>
</dbReference>
<dbReference type="GO" id="GO:0035556">
    <property type="term" value="P:intracellular signal transduction"/>
    <property type="evidence" value="ECO:0007669"/>
    <property type="project" value="TreeGrafter"/>
</dbReference>
<dbReference type="PANTHER" id="PTHR10182">
    <property type="entry name" value="CALCIUM-BINDING PROTEIN 39-RELATED"/>
    <property type="match status" value="1"/>
</dbReference>
<dbReference type="InterPro" id="IPR011989">
    <property type="entry name" value="ARM-like"/>
</dbReference>
<evidence type="ECO:0000313" key="3">
    <source>
        <dbReference type="EnsemblPlants" id="AET3Gv20783900.12"/>
    </source>
</evidence>
<dbReference type="Gene3D" id="1.25.10.10">
    <property type="entry name" value="Leucine-rich Repeat Variant"/>
    <property type="match status" value="1"/>
</dbReference>
<reference evidence="3" key="4">
    <citation type="submission" date="2019-03" db="UniProtKB">
        <authorList>
            <consortium name="EnsemblPlants"/>
        </authorList>
    </citation>
    <scope>IDENTIFICATION</scope>
</reference>
<dbReference type="SUPFAM" id="SSF48371">
    <property type="entry name" value="ARM repeat"/>
    <property type="match status" value="1"/>
</dbReference>
<proteinExistence type="inferred from homology"/>
<evidence type="ECO:0000256" key="2">
    <source>
        <dbReference type="SAM" id="MobiDB-lite"/>
    </source>
</evidence>
<accession>A0A453FUC0</accession>
<feature type="region of interest" description="Disordered" evidence="2">
    <location>
        <begin position="1"/>
        <end position="25"/>
    </location>
</feature>
<reference evidence="3" key="5">
    <citation type="journal article" date="2021" name="G3 (Bethesda)">
        <title>Aegilops tauschii genome assembly Aet v5.0 features greater sequence contiguity and improved annotation.</title>
        <authorList>
            <person name="Wang L."/>
            <person name="Zhu T."/>
            <person name="Rodriguez J.C."/>
            <person name="Deal K.R."/>
            <person name="Dubcovsky J."/>
            <person name="McGuire P.E."/>
            <person name="Lux T."/>
            <person name="Spannagl M."/>
            <person name="Mayer K.F.X."/>
            <person name="Baldrich P."/>
            <person name="Meyers B.C."/>
            <person name="Huo N."/>
            <person name="Gu Y.Q."/>
            <person name="Zhou H."/>
            <person name="Devos K.M."/>
            <person name="Bennetzen J.L."/>
            <person name="Unver T."/>
            <person name="Budak H."/>
            <person name="Gulick P.J."/>
            <person name="Galiba G."/>
            <person name="Kalapos B."/>
            <person name="Nelson D.R."/>
            <person name="Li P."/>
            <person name="You F.M."/>
            <person name="Luo M.C."/>
            <person name="Dvorak J."/>
        </authorList>
    </citation>
    <scope>NUCLEOTIDE SEQUENCE [LARGE SCALE GENOMIC DNA]</scope>
    <source>
        <strain evidence="3">cv. AL8/78</strain>
    </source>
</reference>
<evidence type="ECO:0000256" key="1">
    <source>
        <dbReference type="ARBA" id="ARBA00011012"/>
    </source>
</evidence>
<reference evidence="4" key="1">
    <citation type="journal article" date="2014" name="Science">
        <title>Ancient hybridizations among the ancestral genomes of bread wheat.</title>
        <authorList>
            <consortium name="International Wheat Genome Sequencing Consortium,"/>
            <person name="Marcussen T."/>
            <person name="Sandve S.R."/>
            <person name="Heier L."/>
            <person name="Spannagl M."/>
            <person name="Pfeifer M."/>
            <person name="Jakobsen K.S."/>
            <person name="Wulff B.B."/>
            <person name="Steuernagel B."/>
            <person name="Mayer K.F."/>
            <person name="Olsen O.A."/>
        </authorList>
    </citation>
    <scope>NUCLEOTIDE SEQUENCE [LARGE SCALE GENOMIC DNA]</scope>
    <source>
        <strain evidence="4">cv. AL8/78</strain>
    </source>
</reference>
<dbReference type="PANTHER" id="PTHR10182:SF33">
    <property type="entry name" value="HEAT REPEAT FAMILY PROTEIN, EXPRESSED"/>
    <property type="match status" value="1"/>
</dbReference>
<dbReference type="Gramene" id="AET3Gv20783900.12">
    <property type="protein sequence ID" value="AET3Gv20783900.12"/>
    <property type="gene ID" value="AET3Gv20783900"/>
</dbReference>
<dbReference type="Pfam" id="PF08569">
    <property type="entry name" value="Mo25"/>
    <property type="match status" value="1"/>
</dbReference>
<organism evidence="3 4">
    <name type="scientific">Aegilops tauschii subsp. strangulata</name>
    <name type="common">Goatgrass</name>
    <dbReference type="NCBI Taxonomy" id="200361"/>
    <lineage>
        <taxon>Eukaryota</taxon>
        <taxon>Viridiplantae</taxon>
        <taxon>Streptophyta</taxon>
        <taxon>Embryophyta</taxon>
        <taxon>Tracheophyta</taxon>
        <taxon>Spermatophyta</taxon>
        <taxon>Magnoliopsida</taxon>
        <taxon>Liliopsida</taxon>
        <taxon>Poales</taxon>
        <taxon>Poaceae</taxon>
        <taxon>BOP clade</taxon>
        <taxon>Pooideae</taxon>
        <taxon>Triticodae</taxon>
        <taxon>Triticeae</taxon>
        <taxon>Triticinae</taxon>
        <taxon>Aegilops</taxon>
    </lineage>
</organism>
<dbReference type="Proteomes" id="UP000015105">
    <property type="component" value="Chromosome 3D"/>
</dbReference>
<dbReference type="InterPro" id="IPR016024">
    <property type="entry name" value="ARM-type_fold"/>
</dbReference>
<dbReference type="InterPro" id="IPR013878">
    <property type="entry name" value="Mo25"/>
</dbReference>
<protein>
    <submittedName>
        <fullName evidence="3">Uncharacterized protein</fullName>
    </submittedName>
</protein>
<name>A0A453FUC0_AEGTS</name>
<reference evidence="4" key="2">
    <citation type="journal article" date="2017" name="Nat. Plants">
        <title>The Aegilops tauschii genome reveals multiple impacts of transposons.</title>
        <authorList>
            <person name="Zhao G."/>
            <person name="Zou C."/>
            <person name="Li K."/>
            <person name="Wang K."/>
            <person name="Li T."/>
            <person name="Gao L."/>
            <person name="Zhang X."/>
            <person name="Wang H."/>
            <person name="Yang Z."/>
            <person name="Liu X."/>
            <person name="Jiang W."/>
            <person name="Mao L."/>
            <person name="Kong X."/>
            <person name="Jiao Y."/>
            <person name="Jia J."/>
        </authorList>
    </citation>
    <scope>NUCLEOTIDE SEQUENCE [LARGE SCALE GENOMIC DNA]</scope>
    <source>
        <strain evidence="4">cv. AL8/78</strain>
    </source>
</reference>
<dbReference type="AlphaFoldDB" id="A0A453FUC0"/>
<keyword evidence="4" id="KW-1185">Reference proteome</keyword>